<dbReference type="GO" id="GO:0016740">
    <property type="term" value="F:transferase activity"/>
    <property type="evidence" value="ECO:0007669"/>
    <property type="project" value="UniProtKB-KW"/>
</dbReference>
<dbReference type="InterPro" id="IPR050486">
    <property type="entry name" value="Mannose-1P_guanyltransferase"/>
</dbReference>
<evidence type="ECO:0000313" key="3">
    <source>
        <dbReference type="Proteomes" id="UP000256373"/>
    </source>
</evidence>
<dbReference type="SUPFAM" id="SSF53448">
    <property type="entry name" value="Nucleotide-diphospho-sugar transferases"/>
    <property type="match status" value="1"/>
</dbReference>
<keyword evidence="3" id="KW-1185">Reference proteome</keyword>
<dbReference type="Proteomes" id="UP000256373">
    <property type="component" value="Unassembled WGS sequence"/>
</dbReference>
<dbReference type="Pfam" id="PF00483">
    <property type="entry name" value="NTP_transferase"/>
    <property type="match status" value="1"/>
</dbReference>
<gene>
    <name evidence="2" type="ORF">DSL64_07205</name>
</gene>
<protein>
    <submittedName>
        <fullName evidence="2">Nucleotidyl transferase</fullName>
    </submittedName>
</protein>
<name>A0A3D8YDW5_9BACT</name>
<comment type="caution">
    <text evidence="2">The sequence shown here is derived from an EMBL/GenBank/DDBJ whole genome shotgun (WGS) entry which is preliminary data.</text>
</comment>
<dbReference type="EMBL" id="QNUL01000004">
    <property type="protein sequence ID" value="REA62703.1"/>
    <property type="molecule type" value="Genomic_DNA"/>
</dbReference>
<feature type="domain" description="Nucleotidyl transferase" evidence="1">
    <location>
        <begin position="21"/>
        <end position="246"/>
    </location>
</feature>
<keyword evidence="2" id="KW-0808">Transferase</keyword>
<dbReference type="AlphaFoldDB" id="A0A3D8YDW5"/>
<sequence length="258" mass="28529">MIALNCLKSMTPHSSNDNINVVIMAGGKGSRLKSLTENRPKALVEVQGKPVIVHLLEHLIASGFKSAHISVGYLADQIINELKCGSQFGAQLDYIREDRPSGSIGALVLRQDWEKGTFLIINGDVFSNFKIDRLLSAFVKQDADLLILTTSETVKLPWGVIVADQNGKVVRLEEKPDLRFLISSGVYLFNKKVYDLISRDSPMEGWELVQTALAKGLNVVSIPLQEGEYWVDVGTFESLEKARNLTLSSDKAQILEES</sequence>
<accession>A0A3D8YDW5</accession>
<proteinExistence type="predicted"/>
<dbReference type="Gene3D" id="3.90.550.10">
    <property type="entry name" value="Spore Coat Polysaccharide Biosynthesis Protein SpsA, Chain A"/>
    <property type="match status" value="1"/>
</dbReference>
<organism evidence="2 3">
    <name type="scientific">Dyadobacter luteus</name>
    <dbReference type="NCBI Taxonomy" id="2259619"/>
    <lineage>
        <taxon>Bacteria</taxon>
        <taxon>Pseudomonadati</taxon>
        <taxon>Bacteroidota</taxon>
        <taxon>Cytophagia</taxon>
        <taxon>Cytophagales</taxon>
        <taxon>Spirosomataceae</taxon>
        <taxon>Dyadobacter</taxon>
    </lineage>
</organism>
<dbReference type="PANTHER" id="PTHR22572">
    <property type="entry name" value="SUGAR-1-PHOSPHATE GUANYL TRANSFERASE"/>
    <property type="match status" value="1"/>
</dbReference>
<dbReference type="InterPro" id="IPR005835">
    <property type="entry name" value="NTP_transferase_dom"/>
</dbReference>
<evidence type="ECO:0000313" key="2">
    <source>
        <dbReference type="EMBL" id="REA62703.1"/>
    </source>
</evidence>
<reference evidence="2 3" key="1">
    <citation type="submission" date="2018-07" db="EMBL/GenBank/DDBJ databases">
        <title>Dyadobacter roseus sp. nov., isolated from rose rhizosphere soil.</title>
        <authorList>
            <person name="Chen L."/>
        </authorList>
    </citation>
    <scope>NUCLEOTIDE SEQUENCE [LARGE SCALE GENOMIC DNA]</scope>
    <source>
        <strain evidence="2 3">RS19</strain>
    </source>
</reference>
<dbReference type="InterPro" id="IPR029044">
    <property type="entry name" value="Nucleotide-diphossugar_trans"/>
</dbReference>
<evidence type="ECO:0000259" key="1">
    <source>
        <dbReference type="Pfam" id="PF00483"/>
    </source>
</evidence>